<feature type="compositionally biased region" description="Low complexity" evidence="1">
    <location>
        <begin position="241"/>
        <end position="260"/>
    </location>
</feature>
<dbReference type="PANTHER" id="PTHR32011">
    <property type="entry name" value="OS08G0472400 PROTEIN"/>
    <property type="match status" value="1"/>
</dbReference>
<dbReference type="Proteomes" id="UP000317650">
    <property type="component" value="Chromosome 10"/>
</dbReference>
<evidence type="ECO:0000313" key="2">
    <source>
        <dbReference type="EMBL" id="THU52620.1"/>
    </source>
</evidence>
<evidence type="ECO:0000313" key="3">
    <source>
        <dbReference type="Proteomes" id="UP000317650"/>
    </source>
</evidence>
<comment type="caution">
    <text evidence="2">The sequence shown here is derived from an EMBL/GenBank/DDBJ whole genome shotgun (WGS) entry which is preliminary data.</text>
</comment>
<dbReference type="AlphaFoldDB" id="A0A4S8IUY1"/>
<reference evidence="2 3" key="1">
    <citation type="journal article" date="2019" name="Nat. Plants">
        <title>Genome sequencing of Musa balbisiana reveals subgenome evolution and function divergence in polyploid bananas.</title>
        <authorList>
            <person name="Yao X."/>
        </authorList>
    </citation>
    <scope>NUCLEOTIDE SEQUENCE [LARGE SCALE GENOMIC DNA]</scope>
    <source>
        <strain evidence="3">cv. DH-PKW</strain>
        <tissue evidence="2">Leaves</tissue>
    </source>
</reference>
<accession>A0A4S8IUY1</accession>
<gene>
    <name evidence="2" type="ORF">C4D60_Mb10t05870</name>
</gene>
<feature type="region of interest" description="Disordered" evidence="1">
    <location>
        <begin position="237"/>
        <end position="267"/>
    </location>
</feature>
<protein>
    <recommendedName>
        <fullName evidence="4">Knr4/Smi1-like domain-containing protein</fullName>
    </recommendedName>
</protein>
<organism evidence="2 3">
    <name type="scientific">Musa balbisiana</name>
    <name type="common">Banana</name>
    <dbReference type="NCBI Taxonomy" id="52838"/>
    <lineage>
        <taxon>Eukaryota</taxon>
        <taxon>Viridiplantae</taxon>
        <taxon>Streptophyta</taxon>
        <taxon>Embryophyta</taxon>
        <taxon>Tracheophyta</taxon>
        <taxon>Spermatophyta</taxon>
        <taxon>Magnoliopsida</taxon>
        <taxon>Liliopsida</taxon>
        <taxon>Zingiberales</taxon>
        <taxon>Musaceae</taxon>
        <taxon>Musa</taxon>
    </lineage>
</organism>
<dbReference type="EMBL" id="PYDT01000008">
    <property type="protein sequence ID" value="THU52620.1"/>
    <property type="molecule type" value="Genomic_DNA"/>
</dbReference>
<keyword evidence="3" id="KW-1185">Reference proteome</keyword>
<dbReference type="PANTHER" id="PTHR32011:SF2">
    <property type="entry name" value="OS08G0472400 PROTEIN"/>
    <property type="match status" value="1"/>
</dbReference>
<sequence length="397" mass="42801">MADVDRRMAALSPSHAAGLRRLSARAAATVHASSSRRLGLLSLRPLAEAVLAHLRAAFVPLRPGLSEAEIARLEADLTFCFPPDLRAILALAVPSGSGFPDWRAPSPTLLRLPVAAATVQVASGALWPRSWGRRPADPSRAIRRARAALRRAPLLLPLFGRCYIPCFPSLAGNPVFYVDEARVFCCALDLADFFQRHSAVLRYPEPSSHLRILHATSAAGITPRWIEFWSDAATDHRRRNSSSSSSSSSSASETASSSSSSPPPDTERFLEIRARKLPEWVGSYLDGIGSVLREGGWSESDVREIVQVPALGIFNGGDEPAAPAGAIDADAMLDAVLIKADRCSDLLRRAGWSPDEVSDALGLDIGRRQGRDLRPPVKVPPSIAHKVEKLVEAVTRT</sequence>
<name>A0A4S8IUY1_MUSBA</name>
<evidence type="ECO:0000256" key="1">
    <source>
        <dbReference type="SAM" id="MobiDB-lite"/>
    </source>
</evidence>
<evidence type="ECO:0008006" key="4">
    <source>
        <dbReference type="Google" id="ProtNLM"/>
    </source>
</evidence>
<proteinExistence type="predicted"/>